<dbReference type="GO" id="GO:0005739">
    <property type="term" value="C:mitochondrion"/>
    <property type="evidence" value="ECO:0007669"/>
    <property type="project" value="TreeGrafter"/>
</dbReference>
<dbReference type="GO" id="GO:0009099">
    <property type="term" value="P:L-valine biosynthetic process"/>
    <property type="evidence" value="ECO:0007669"/>
    <property type="project" value="TreeGrafter"/>
</dbReference>
<sequence>MLEIEEAQKEGRVVEAFLSGTAYFITPVSAISFRDRDISIPMQEDGGVYTKMIKTWLYDIMYGNVEHEWGVILIKVKSSIHLKSLVRLKYKVSPPDLHFTPLSMIRPQSTINQGYWWSVLKKDCKIYANVKLSIPR</sequence>
<dbReference type="InterPro" id="IPR036038">
    <property type="entry name" value="Aminotransferase-like"/>
</dbReference>
<proteinExistence type="inferred from homology"/>
<dbReference type="Gene3D" id="3.20.10.10">
    <property type="entry name" value="D-amino Acid Aminotransferase, subunit A, domain 2"/>
    <property type="match status" value="1"/>
</dbReference>
<comment type="cofactor">
    <cofactor evidence="1">
        <name>pyridoxal 5'-phosphate</name>
        <dbReference type="ChEBI" id="CHEBI:597326"/>
    </cofactor>
</comment>
<gene>
    <name evidence="4" type="ORF">EYC80_005970</name>
</gene>
<evidence type="ECO:0000256" key="3">
    <source>
        <dbReference type="ARBA" id="ARBA00022898"/>
    </source>
</evidence>
<keyword evidence="3" id="KW-0663">Pyridoxal phosphate</keyword>
<dbReference type="InterPro" id="IPR043132">
    <property type="entry name" value="BCAT-like_C"/>
</dbReference>
<comment type="caution">
    <text evidence="4">The sequence shown here is derived from an EMBL/GenBank/DDBJ whole genome shotgun (WGS) entry which is preliminary data.</text>
</comment>
<dbReference type="GO" id="GO:0004084">
    <property type="term" value="F:branched-chain-amino-acid transaminase activity"/>
    <property type="evidence" value="ECO:0007669"/>
    <property type="project" value="InterPro"/>
</dbReference>
<dbReference type="EMBL" id="VIGI01000003">
    <property type="protein sequence ID" value="KAB8302593.1"/>
    <property type="molecule type" value="Genomic_DNA"/>
</dbReference>
<reference evidence="4 5" key="1">
    <citation type="submission" date="2019-06" db="EMBL/GenBank/DDBJ databases">
        <title>Genome Sequence of the Brown Rot Fungal Pathogen Monilinia laxa.</title>
        <authorList>
            <person name="De Miccolis Angelini R.M."/>
            <person name="Landi L."/>
            <person name="Abate D."/>
            <person name="Pollastro S."/>
            <person name="Romanazzi G."/>
            <person name="Faretra F."/>
        </authorList>
    </citation>
    <scope>NUCLEOTIDE SEQUENCE [LARGE SCALE GENOMIC DNA]</scope>
    <source>
        <strain evidence="4 5">Mlax316</strain>
    </source>
</reference>
<evidence type="ECO:0000313" key="4">
    <source>
        <dbReference type="EMBL" id="KAB8302593.1"/>
    </source>
</evidence>
<protein>
    <submittedName>
        <fullName evidence="4">Uncharacterized protein</fullName>
    </submittedName>
</protein>
<evidence type="ECO:0000256" key="2">
    <source>
        <dbReference type="ARBA" id="ARBA00009320"/>
    </source>
</evidence>
<dbReference type="SUPFAM" id="SSF56752">
    <property type="entry name" value="D-aminoacid aminotransferase-like PLP-dependent enzymes"/>
    <property type="match status" value="1"/>
</dbReference>
<dbReference type="GO" id="GO:0009098">
    <property type="term" value="P:L-leucine biosynthetic process"/>
    <property type="evidence" value="ECO:0007669"/>
    <property type="project" value="TreeGrafter"/>
</dbReference>
<comment type="similarity">
    <text evidence="2">Belongs to the class-IV pyridoxal-phosphate-dependent aminotransferase family.</text>
</comment>
<evidence type="ECO:0000313" key="5">
    <source>
        <dbReference type="Proteomes" id="UP000326757"/>
    </source>
</evidence>
<dbReference type="OrthoDB" id="1732691at2759"/>
<keyword evidence="5" id="KW-1185">Reference proteome</keyword>
<name>A0A5N6KFQ9_MONLA</name>
<dbReference type="AlphaFoldDB" id="A0A5N6KFQ9"/>
<dbReference type="PANTHER" id="PTHR11825:SF69">
    <property type="entry name" value="BRANCHED-CHAIN-AMINO-ACID AMINOTRANSFERASE"/>
    <property type="match status" value="1"/>
</dbReference>
<organism evidence="4 5">
    <name type="scientific">Monilinia laxa</name>
    <name type="common">Brown rot fungus</name>
    <name type="synonym">Sclerotinia laxa</name>
    <dbReference type="NCBI Taxonomy" id="61186"/>
    <lineage>
        <taxon>Eukaryota</taxon>
        <taxon>Fungi</taxon>
        <taxon>Dikarya</taxon>
        <taxon>Ascomycota</taxon>
        <taxon>Pezizomycotina</taxon>
        <taxon>Leotiomycetes</taxon>
        <taxon>Helotiales</taxon>
        <taxon>Sclerotiniaceae</taxon>
        <taxon>Monilinia</taxon>
    </lineage>
</organism>
<evidence type="ECO:0000256" key="1">
    <source>
        <dbReference type="ARBA" id="ARBA00001933"/>
    </source>
</evidence>
<accession>A0A5N6KFQ9</accession>
<dbReference type="Proteomes" id="UP000326757">
    <property type="component" value="Unassembled WGS sequence"/>
</dbReference>
<dbReference type="InterPro" id="IPR005786">
    <property type="entry name" value="B_amino_transII"/>
</dbReference>
<dbReference type="PANTHER" id="PTHR11825">
    <property type="entry name" value="SUBGROUP IIII AMINOTRANSFERASE"/>
    <property type="match status" value="1"/>
</dbReference>